<dbReference type="PANTHER" id="PTHR43844">
    <property type="entry name" value="METHIONINE SYNTHASE"/>
    <property type="match status" value="1"/>
</dbReference>
<proteinExistence type="predicted"/>
<dbReference type="Proteomes" id="UP000663891">
    <property type="component" value="Unassembled WGS sequence"/>
</dbReference>
<dbReference type="EMBL" id="CAJNON010000093">
    <property type="protein sequence ID" value="CAF0953261.1"/>
    <property type="molecule type" value="Genomic_DNA"/>
</dbReference>
<evidence type="ECO:0000313" key="2">
    <source>
        <dbReference type="EMBL" id="CAF0953261.1"/>
    </source>
</evidence>
<dbReference type="InterPro" id="IPR002629">
    <property type="entry name" value="Met_Synth_C/arc"/>
</dbReference>
<dbReference type="Proteomes" id="UP000663881">
    <property type="component" value="Unassembled WGS sequence"/>
</dbReference>
<comment type="caution">
    <text evidence="2">The sequence shown here is derived from an EMBL/GenBank/DDBJ whole genome shotgun (WGS) entry which is preliminary data.</text>
</comment>
<organism evidence="2 4">
    <name type="scientific">Adineta steineri</name>
    <dbReference type="NCBI Taxonomy" id="433720"/>
    <lineage>
        <taxon>Eukaryota</taxon>
        <taxon>Metazoa</taxon>
        <taxon>Spiralia</taxon>
        <taxon>Gnathifera</taxon>
        <taxon>Rotifera</taxon>
        <taxon>Eurotatoria</taxon>
        <taxon>Bdelloidea</taxon>
        <taxon>Adinetida</taxon>
        <taxon>Adinetidae</taxon>
        <taxon>Adineta</taxon>
    </lineage>
</organism>
<dbReference type="Pfam" id="PF01717">
    <property type="entry name" value="Meth_synt_2"/>
    <property type="match status" value="1"/>
</dbReference>
<dbReference type="GO" id="GO:0003871">
    <property type="term" value="F:5-methyltetrahydropteroyltriglutamate-homocysteine S-methyltransferase activity"/>
    <property type="evidence" value="ECO:0007669"/>
    <property type="project" value="InterPro"/>
</dbReference>
<dbReference type="GO" id="GO:0009086">
    <property type="term" value="P:methionine biosynthetic process"/>
    <property type="evidence" value="ECO:0007669"/>
    <property type="project" value="InterPro"/>
</dbReference>
<sequence length="365" mass="42323">MTTSENNRVIIPSELIGSLPRSAELVEAQRTHKDGELTTDQLALLQENDLRNVLFELERTGSIQLTDGELTKPSFFNYPIYELAQYSFSFDDDHVITITYSNEHMQRSIPKLIKAPFYYATFAVDYLKTAQKYTKYPLKQAVIAPSVLSLVYTDETIENYSREQFLDDLINEAEKDVRQCLEAGADKVQLDLFSKINLNKNLLKQFIEINNRMLDRFNENEQKKLGVHVCSDYDEDNKRSSELDYFEILKDIFQLHLNNFYLQLSSEKDPERILSLISKLLQPHHRVFIGVINPKNQHVETAEEVRDQVLKAAKYIPLEQLGTTDDCGFSPYNDDESITREKCYDKIRARIQGTKLAEDILNEIL</sequence>
<gene>
    <name evidence="3" type="ORF">OKA104_LOCUS13905</name>
    <name evidence="2" type="ORF">VCS650_LOCUS12189</name>
</gene>
<dbReference type="OrthoDB" id="1053771at2759"/>
<feature type="domain" description="Cobalamin-independent methionine synthase MetE C-terminal/archaeal" evidence="1">
    <location>
        <begin position="14"/>
        <end position="338"/>
    </location>
</feature>
<reference evidence="2" key="1">
    <citation type="submission" date="2021-02" db="EMBL/GenBank/DDBJ databases">
        <authorList>
            <person name="Nowell W R."/>
        </authorList>
    </citation>
    <scope>NUCLEOTIDE SEQUENCE</scope>
</reference>
<dbReference type="SUPFAM" id="SSF51726">
    <property type="entry name" value="UROD/MetE-like"/>
    <property type="match status" value="1"/>
</dbReference>
<dbReference type="Gene3D" id="3.20.20.210">
    <property type="match status" value="1"/>
</dbReference>
<dbReference type="GO" id="GO:0008270">
    <property type="term" value="F:zinc ion binding"/>
    <property type="evidence" value="ECO:0007669"/>
    <property type="project" value="InterPro"/>
</dbReference>
<dbReference type="EMBL" id="CAJOAY010000716">
    <property type="protein sequence ID" value="CAF3721885.1"/>
    <property type="molecule type" value="Genomic_DNA"/>
</dbReference>
<dbReference type="AlphaFoldDB" id="A0A814DAQ1"/>
<evidence type="ECO:0000259" key="1">
    <source>
        <dbReference type="Pfam" id="PF01717"/>
    </source>
</evidence>
<accession>A0A814DAQ1</accession>
<dbReference type="InterPro" id="IPR038071">
    <property type="entry name" value="UROD/MetE-like_sf"/>
</dbReference>
<name>A0A814DAQ1_9BILA</name>
<protein>
    <recommendedName>
        <fullName evidence="1">Cobalamin-independent methionine synthase MetE C-terminal/archaeal domain-containing protein</fullName>
    </recommendedName>
</protein>
<dbReference type="PANTHER" id="PTHR43844:SF2">
    <property type="entry name" value="SYNTHASE, VITAMIN-B12 INDEPENDENT, PUTATIVE (AFU_ORTHOLOGUE AFUA_3G12060)-RELATED"/>
    <property type="match status" value="1"/>
</dbReference>
<evidence type="ECO:0000313" key="4">
    <source>
        <dbReference type="Proteomes" id="UP000663891"/>
    </source>
</evidence>
<evidence type="ECO:0000313" key="3">
    <source>
        <dbReference type="EMBL" id="CAF3721885.1"/>
    </source>
</evidence>